<keyword evidence="9" id="KW-1185">Reference proteome</keyword>
<dbReference type="GO" id="GO:0040029">
    <property type="term" value="P:epigenetic regulation of gene expression"/>
    <property type="evidence" value="ECO:0007669"/>
    <property type="project" value="Ensembl"/>
</dbReference>
<feature type="domain" description="IBB" evidence="7">
    <location>
        <begin position="1"/>
        <end position="57"/>
    </location>
</feature>
<dbReference type="GO" id="GO:0042564">
    <property type="term" value="C:NLS-dependent protein nuclear import complex"/>
    <property type="evidence" value="ECO:0007669"/>
    <property type="project" value="Ensembl"/>
</dbReference>
<keyword evidence="4 5" id="KW-0653">Protein transport</keyword>
<accession>A0A8C5REM0</accession>
<dbReference type="GO" id="GO:0006606">
    <property type="term" value="P:protein import into nucleus"/>
    <property type="evidence" value="ECO:0007669"/>
    <property type="project" value="InterPro"/>
</dbReference>
<keyword evidence="3" id="KW-0677">Repeat</keyword>
<evidence type="ECO:0000313" key="8">
    <source>
        <dbReference type="Ensembl" id="ENSLLTP00000001502.1"/>
    </source>
</evidence>
<dbReference type="InterPro" id="IPR024931">
    <property type="entry name" value="Importin_alpha"/>
</dbReference>
<dbReference type="Gene3D" id="1.20.5.690">
    <property type="entry name" value="Importin-alpha, importin-beta-binding domain"/>
    <property type="match status" value="1"/>
</dbReference>
<dbReference type="InterPro" id="IPR002652">
    <property type="entry name" value="Importin-a_IBB"/>
</dbReference>
<dbReference type="InterPro" id="IPR016024">
    <property type="entry name" value="ARM-type_fold"/>
</dbReference>
<dbReference type="GO" id="GO:0061608">
    <property type="term" value="F:nuclear import signal receptor activity"/>
    <property type="evidence" value="ECO:0007669"/>
    <property type="project" value="InterPro"/>
</dbReference>
<dbReference type="Gene3D" id="1.25.10.10">
    <property type="entry name" value="Leucine-rich Repeat Variant"/>
    <property type="match status" value="1"/>
</dbReference>
<evidence type="ECO:0000256" key="2">
    <source>
        <dbReference type="ARBA" id="ARBA00022448"/>
    </source>
</evidence>
<dbReference type="GO" id="GO:0005819">
    <property type="term" value="C:spindle"/>
    <property type="evidence" value="ECO:0007669"/>
    <property type="project" value="Ensembl"/>
</dbReference>
<proteinExistence type="inferred from homology"/>
<comment type="similarity">
    <text evidence="1 5">Belongs to the importin alpha family.</text>
</comment>
<dbReference type="InterPro" id="IPR036975">
    <property type="entry name" value="Importin-a_IBB_sf"/>
</dbReference>
<organism evidence="8 9">
    <name type="scientific">Laticauda laticaudata</name>
    <name type="common">Blue-ringed sea krait</name>
    <name type="synonym">Blue-lipped sea krait</name>
    <dbReference type="NCBI Taxonomy" id="8630"/>
    <lineage>
        <taxon>Eukaryota</taxon>
        <taxon>Metazoa</taxon>
        <taxon>Chordata</taxon>
        <taxon>Craniata</taxon>
        <taxon>Vertebrata</taxon>
        <taxon>Euteleostomi</taxon>
        <taxon>Lepidosauria</taxon>
        <taxon>Squamata</taxon>
        <taxon>Bifurcata</taxon>
        <taxon>Unidentata</taxon>
        <taxon>Episquamata</taxon>
        <taxon>Toxicofera</taxon>
        <taxon>Serpentes</taxon>
        <taxon>Colubroidea</taxon>
        <taxon>Elapidae</taxon>
        <taxon>Laticaudinae</taxon>
        <taxon>Laticauda</taxon>
    </lineage>
</organism>
<name>A0A8C5REM0_LATLA</name>
<dbReference type="FunFam" id="1.25.10.10:FF:000009">
    <property type="entry name" value="Importin subunit alpha"/>
    <property type="match status" value="1"/>
</dbReference>
<dbReference type="InterPro" id="IPR000225">
    <property type="entry name" value="Armadillo"/>
</dbReference>
<dbReference type="SMART" id="SM00185">
    <property type="entry name" value="ARM"/>
    <property type="match status" value="8"/>
</dbReference>
<dbReference type="PANTHER" id="PTHR23316">
    <property type="entry name" value="IMPORTIN ALPHA"/>
    <property type="match status" value="1"/>
</dbReference>
<dbReference type="PROSITE" id="PS50176">
    <property type="entry name" value="ARM_REPEAT"/>
    <property type="match status" value="2"/>
</dbReference>
<evidence type="ECO:0000313" key="9">
    <source>
        <dbReference type="Proteomes" id="UP000694406"/>
    </source>
</evidence>
<dbReference type="AlphaFoldDB" id="A0A8C5REM0"/>
<feature type="repeat" description="ARM" evidence="6">
    <location>
        <begin position="154"/>
        <end position="182"/>
    </location>
</feature>
<evidence type="ECO:0000256" key="3">
    <source>
        <dbReference type="ARBA" id="ARBA00022737"/>
    </source>
</evidence>
<dbReference type="GO" id="GO:0010629">
    <property type="term" value="P:negative regulation of gene expression"/>
    <property type="evidence" value="ECO:0007669"/>
    <property type="project" value="Ensembl"/>
</dbReference>
<evidence type="ECO:0000256" key="1">
    <source>
        <dbReference type="ARBA" id="ARBA00010394"/>
    </source>
</evidence>
<dbReference type="GO" id="GO:0001674">
    <property type="term" value="C:female germ cell nucleus"/>
    <property type="evidence" value="ECO:0007669"/>
    <property type="project" value="Ensembl"/>
</dbReference>
<dbReference type="GO" id="GO:0010628">
    <property type="term" value="P:positive regulation of gene expression"/>
    <property type="evidence" value="ECO:0007669"/>
    <property type="project" value="Ensembl"/>
</dbReference>
<feature type="repeat" description="ARM" evidence="6">
    <location>
        <begin position="111"/>
        <end position="155"/>
    </location>
</feature>
<keyword evidence="2 5" id="KW-0813">Transport</keyword>
<evidence type="ECO:0000256" key="5">
    <source>
        <dbReference type="PIRNR" id="PIRNR005673"/>
    </source>
</evidence>
<dbReference type="Pfam" id="PF00514">
    <property type="entry name" value="Arm"/>
    <property type="match status" value="7"/>
</dbReference>
<reference evidence="8" key="2">
    <citation type="submission" date="2025-09" db="UniProtKB">
        <authorList>
            <consortium name="Ensembl"/>
        </authorList>
    </citation>
    <scope>IDENTIFICATION</scope>
</reference>
<dbReference type="PROSITE" id="PS51214">
    <property type="entry name" value="IBB"/>
    <property type="match status" value="1"/>
</dbReference>
<sequence>MSTTKEQDEHMRKFKNKGKDFAEIRRRKIEVRVELRKARKDEQILKRRNICFLAESSLSPEKDEKNMVWVGDVVELIQSDDLFLQLKAAQAVRKMLSKQKNPPVNQVIESGIIPKLVEFLHYHDTPNLQFESAWALTNIASGTSEQTKAVIDANGIQGLVDLLSSPHIHICEQSVWALGNIAGDGPMCRDTLISFGVIPPILSLVMPSTPVGFLRTITWTLSNLCRNKKPHPPLDAVKQVLPTLTCLLQHPDKDIISDTCWAMCYLTDGSNHRIQVVVEAGVLFRLVELLFTTELPILTPALRAIGNVIAGTDEQTQMAIDAGILSILPQLLLHPKSSVQKEAAWALSNIAAGPCSQIQQLITCGLLPPLVELLDKGDYKAQKEGVWAVANFTTGGTVQQVVSMIRAGVMKPLLNLLSVKDSNTILVILESLSNFFRIAEKLGETEKLGLLVEELEGVEKIEALQTHENNLVYRAALALIEKYFSGEVKKKSLPFTDEQQDCFNF</sequence>
<dbReference type="Pfam" id="PF01749">
    <property type="entry name" value="IBB"/>
    <property type="match status" value="1"/>
</dbReference>
<evidence type="ECO:0000256" key="4">
    <source>
        <dbReference type="ARBA" id="ARBA00022927"/>
    </source>
</evidence>
<gene>
    <name evidence="8" type="primary">KPNA7</name>
</gene>
<dbReference type="Pfam" id="PF16186">
    <property type="entry name" value="Arm_3"/>
    <property type="match status" value="1"/>
</dbReference>
<protein>
    <recommendedName>
        <fullName evidence="5">Importin subunit alpha</fullName>
    </recommendedName>
</protein>
<dbReference type="GeneTree" id="ENSGT01050000244891"/>
<dbReference type="Proteomes" id="UP000694406">
    <property type="component" value="Unplaced"/>
</dbReference>
<dbReference type="GO" id="GO:0005737">
    <property type="term" value="C:cytoplasm"/>
    <property type="evidence" value="ECO:0007669"/>
    <property type="project" value="InterPro"/>
</dbReference>
<dbReference type="InterPro" id="IPR032413">
    <property type="entry name" value="Arm_3"/>
</dbReference>
<reference evidence="8" key="1">
    <citation type="submission" date="2025-08" db="UniProtKB">
        <authorList>
            <consortium name="Ensembl"/>
        </authorList>
    </citation>
    <scope>IDENTIFICATION</scope>
</reference>
<dbReference type="PIRSF" id="PIRSF005673">
    <property type="entry name" value="Importin_alpha"/>
    <property type="match status" value="1"/>
</dbReference>
<dbReference type="SUPFAM" id="SSF48371">
    <property type="entry name" value="ARM repeat"/>
    <property type="match status" value="1"/>
</dbReference>
<evidence type="ECO:0000259" key="7">
    <source>
        <dbReference type="PROSITE" id="PS51214"/>
    </source>
</evidence>
<dbReference type="InterPro" id="IPR011989">
    <property type="entry name" value="ARM-like"/>
</dbReference>
<dbReference type="Ensembl" id="ENSLLTT00000001558.1">
    <property type="protein sequence ID" value="ENSLLTP00000001502.1"/>
    <property type="gene ID" value="ENSLLTG00000001140.1"/>
</dbReference>
<evidence type="ECO:0000256" key="6">
    <source>
        <dbReference type="PROSITE-ProRule" id="PRU00259"/>
    </source>
</evidence>